<proteinExistence type="predicted"/>
<dbReference type="Pfam" id="PF00651">
    <property type="entry name" value="BTB"/>
    <property type="match status" value="1"/>
</dbReference>
<dbReference type="InterPro" id="IPR011333">
    <property type="entry name" value="SKP1/BTB/POZ_sf"/>
</dbReference>
<dbReference type="AlphaFoldDB" id="A0AAD7NA49"/>
<feature type="domain" description="BTB" evidence="1">
    <location>
        <begin position="17"/>
        <end position="91"/>
    </location>
</feature>
<dbReference type="SUPFAM" id="SSF54695">
    <property type="entry name" value="POZ domain"/>
    <property type="match status" value="1"/>
</dbReference>
<evidence type="ECO:0000259" key="1">
    <source>
        <dbReference type="PROSITE" id="PS50097"/>
    </source>
</evidence>
<keyword evidence="3" id="KW-1185">Reference proteome</keyword>
<dbReference type="InterPro" id="IPR000210">
    <property type="entry name" value="BTB/POZ_dom"/>
</dbReference>
<name>A0AAD7NA49_9AGAR</name>
<evidence type="ECO:0000313" key="3">
    <source>
        <dbReference type="Proteomes" id="UP001215598"/>
    </source>
</evidence>
<dbReference type="CDD" id="cd18186">
    <property type="entry name" value="BTB_POZ_ZBTB_KLHL-like"/>
    <property type="match status" value="1"/>
</dbReference>
<dbReference type="PROSITE" id="PS50097">
    <property type="entry name" value="BTB"/>
    <property type="match status" value="1"/>
</dbReference>
<accession>A0AAD7NA49</accession>
<dbReference type="Gene3D" id="3.30.710.10">
    <property type="entry name" value="Potassium Channel Kv1.1, Chain A"/>
    <property type="match status" value="1"/>
</dbReference>
<evidence type="ECO:0000313" key="2">
    <source>
        <dbReference type="EMBL" id="KAJ7751706.1"/>
    </source>
</evidence>
<dbReference type="Proteomes" id="UP001215598">
    <property type="component" value="Unassembled WGS sequence"/>
</dbReference>
<sequence length="316" mass="35792">MAGNTSLQKAEDLWFSPDVVILRADTRIFRVLAAILKAQSSVFADMFIFPQPPSTEMESIDGVPVVELHDKPEDVEVFLKAIFDSSFFMPPPAVIKYEHVLGILRLTHKYNVPYLRCRALDHLGPIFPTHLAEYDDRRLEKLLSWNNDIDIYPIIQTATEVGALWLLPVAYHDLCKLDMAHLLNSAQWKDLGEEVQKTCLIGHSSQRQHIHKICRFFSVVKKTGGSCADPPKCNALCQRLPLSPELWALSAYPLDGWGEAAWRSFAYAGMCNNCVTENKALHGAGRQEFWDQLPQMFGLPGWAELEEMKRVALSVR</sequence>
<reference evidence="2" key="1">
    <citation type="submission" date="2023-03" db="EMBL/GenBank/DDBJ databases">
        <title>Massive genome expansion in bonnet fungi (Mycena s.s.) driven by repeated elements and novel gene families across ecological guilds.</title>
        <authorList>
            <consortium name="Lawrence Berkeley National Laboratory"/>
            <person name="Harder C.B."/>
            <person name="Miyauchi S."/>
            <person name="Viragh M."/>
            <person name="Kuo A."/>
            <person name="Thoen E."/>
            <person name="Andreopoulos B."/>
            <person name="Lu D."/>
            <person name="Skrede I."/>
            <person name="Drula E."/>
            <person name="Henrissat B."/>
            <person name="Morin E."/>
            <person name="Kohler A."/>
            <person name="Barry K."/>
            <person name="LaButti K."/>
            <person name="Morin E."/>
            <person name="Salamov A."/>
            <person name="Lipzen A."/>
            <person name="Mereny Z."/>
            <person name="Hegedus B."/>
            <person name="Baldrian P."/>
            <person name="Stursova M."/>
            <person name="Weitz H."/>
            <person name="Taylor A."/>
            <person name="Grigoriev I.V."/>
            <person name="Nagy L.G."/>
            <person name="Martin F."/>
            <person name="Kauserud H."/>
        </authorList>
    </citation>
    <scope>NUCLEOTIDE SEQUENCE</scope>
    <source>
        <strain evidence="2">CBHHK182m</strain>
    </source>
</reference>
<dbReference type="EMBL" id="JARKIB010000061">
    <property type="protein sequence ID" value="KAJ7751706.1"/>
    <property type="molecule type" value="Genomic_DNA"/>
</dbReference>
<comment type="caution">
    <text evidence="2">The sequence shown here is derived from an EMBL/GenBank/DDBJ whole genome shotgun (WGS) entry which is preliminary data.</text>
</comment>
<gene>
    <name evidence="2" type="ORF">B0H16DRAFT_1840142</name>
</gene>
<dbReference type="SMART" id="SM00225">
    <property type="entry name" value="BTB"/>
    <property type="match status" value="1"/>
</dbReference>
<protein>
    <recommendedName>
        <fullName evidence="1">BTB domain-containing protein</fullName>
    </recommendedName>
</protein>
<organism evidence="2 3">
    <name type="scientific">Mycena metata</name>
    <dbReference type="NCBI Taxonomy" id="1033252"/>
    <lineage>
        <taxon>Eukaryota</taxon>
        <taxon>Fungi</taxon>
        <taxon>Dikarya</taxon>
        <taxon>Basidiomycota</taxon>
        <taxon>Agaricomycotina</taxon>
        <taxon>Agaricomycetes</taxon>
        <taxon>Agaricomycetidae</taxon>
        <taxon>Agaricales</taxon>
        <taxon>Marasmiineae</taxon>
        <taxon>Mycenaceae</taxon>
        <taxon>Mycena</taxon>
    </lineage>
</organism>